<dbReference type="GO" id="GO:0005524">
    <property type="term" value="F:ATP binding"/>
    <property type="evidence" value="ECO:0007669"/>
    <property type="project" value="UniProtKB-KW"/>
</dbReference>
<dbReference type="SUPFAM" id="SSF52540">
    <property type="entry name" value="P-loop containing nucleoside triphosphate hydrolases"/>
    <property type="match status" value="2"/>
</dbReference>
<evidence type="ECO:0000313" key="18">
    <source>
        <dbReference type="EMBL" id="MBK1789895.1"/>
    </source>
</evidence>
<sequence length="944" mass="102768">MDVIKIRGARQHNLKNLDVDLPKSQLVVITGPSGCGKSSLAFHTLYAEGQRRYVESLSAYARQFLEQLEKPQVDSIEGLSPAISIEQKTSASNPRSTVATSTEIYDYLRILYAAAGVPHDPATGERLQRMSSADIINSLAGKPERSKVILLAPIPLSEAEDLTAMVMNLQRQGFVRIRVNGQLQELDEAVEQWPEQLDQLEIVADRVVIRDGIESRLADSVELAMRLCGTEVRALVMQPDDDDWSELAFQTSYRNPTTGFEIGEISPKHFSFNSHLAACPCCHGLGIEQFCDPALVIPDTSVSLADGAVKIWPNSAKKPSWNGRQIEALAMFNGVAMDVPVSQLPKSFMSQLFYGTGEEKVPMHWEKDGVQVPMLKPYEGLCVAAERHYRESKSDSVKKSVARFMTKRSCSACGGRRLKPEILAVKLMCDADEGLSIDELCALPVEQARQWLDDFQLQGAANEALAGVLGEARQRISFLDAVGLSYLSLDRASHTLSGGESQRIRLASQLGAGLSGVIYVLDEPSIGLHAADNERLIQAMLRLRDLGNSVVVVEHDEATIKAADWVIDMGPAAGRFGGEILAQGKPAEIAKMDSPTGKWFAHGGRQLEPPRRQPDGRQLVIKNAREHNLQGIDVAIPLGLMVCVAGPSGSGKSTLIDGILRRALARQLHRATAQPGAHDAIEGAEQIDKLVVVNQKPLGKSPRSNAATYTGALDLVRSLFAQLPLSKQRGYLAGRFSFNNKGGRCEKCAGDGAIRIDMHFLSDVFVTCDACQGKRYNRETLEVTFKGRNMADVLDMSCQFAQEFFQNVPKLNAILQALCDVGLGYLKLGQAANTLSGGEAQRIKLALELAKPPNGHTLYLLDEPTRGLHYQDVEVLLAVLNRIVDAGHSMLIIEHQCDVLKAADWIIDMGPGGGVHGGNVVAQGAPNVIVNEPQSITGPWLKDL</sequence>
<dbReference type="GO" id="GO:0009380">
    <property type="term" value="C:excinuclease repair complex"/>
    <property type="evidence" value="ECO:0007669"/>
    <property type="project" value="InterPro"/>
</dbReference>
<reference evidence="18" key="1">
    <citation type="submission" date="2021-01" db="EMBL/GenBank/DDBJ databases">
        <title>Modified the classification status of verrucomicrobia.</title>
        <authorList>
            <person name="Feng X."/>
        </authorList>
    </citation>
    <scope>NUCLEOTIDE SEQUENCE</scope>
    <source>
        <strain evidence="18">_KCTC 22039</strain>
    </source>
</reference>
<dbReference type="GO" id="GO:0005737">
    <property type="term" value="C:cytoplasm"/>
    <property type="evidence" value="ECO:0007669"/>
    <property type="project" value="UniProtKB-SubCell"/>
</dbReference>
<evidence type="ECO:0000256" key="10">
    <source>
        <dbReference type="ARBA" id="ARBA00022840"/>
    </source>
</evidence>
<gene>
    <name evidence="18" type="primary">uvrA</name>
    <name evidence="18" type="ORF">JIN82_01865</name>
</gene>
<evidence type="ECO:0000256" key="8">
    <source>
        <dbReference type="ARBA" id="ARBA00022771"/>
    </source>
</evidence>
<dbReference type="SMART" id="SM00382">
    <property type="entry name" value="AAA"/>
    <property type="match status" value="2"/>
</dbReference>
<dbReference type="GO" id="GO:0016887">
    <property type="term" value="F:ATP hydrolysis activity"/>
    <property type="evidence" value="ECO:0007669"/>
    <property type="project" value="InterPro"/>
</dbReference>
<proteinExistence type="inferred from homology"/>
<keyword evidence="10" id="KW-0067">ATP-binding</keyword>
<evidence type="ECO:0000259" key="17">
    <source>
        <dbReference type="PROSITE" id="PS50893"/>
    </source>
</evidence>
<evidence type="ECO:0000256" key="6">
    <source>
        <dbReference type="ARBA" id="ARBA00022763"/>
    </source>
</evidence>
<feature type="domain" description="ABC transporter" evidence="17">
    <location>
        <begin position="611"/>
        <end position="936"/>
    </location>
</feature>
<dbReference type="PANTHER" id="PTHR43152:SF2">
    <property type="entry name" value="DRUG RESISTANCE ABC TRANSPORTER"/>
    <property type="match status" value="1"/>
</dbReference>
<evidence type="ECO:0000256" key="11">
    <source>
        <dbReference type="ARBA" id="ARBA00022881"/>
    </source>
</evidence>
<keyword evidence="6" id="KW-0227">DNA damage</keyword>
<protein>
    <recommendedName>
        <fullName evidence="15">UvrABC system protein A</fullName>
    </recommendedName>
    <alternativeName>
        <fullName evidence="16">Excinuclease ABC subunit A</fullName>
    </alternativeName>
</protein>
<dbReference type="Proteomes" id="UP000624703">
    <property type="component" value="Unassembled WGS sequence"/>
</dbReference>
<evidence type="ECO:0000256" key="5">
    <source>
        <dbReference type="ARBA" id="ARBA00022741"/>
    </source>
</evidence>
<evidence type="ECO:0000256" key="14">
    <source>
        <dbReference type="ARBA" id="ARBA00038000"/>
    </source>
</evidence>
<dbReference type="GO" id="GO:0003677">
    <property type="term" value="F:DNA binding"/>
    <property type="evidence" value="ECO:0007669"/>
    <property type="project" value="UniProtKB-KW"/>
</dbReference>
<dbReference type="GO" id="GO:0004518">
    <property type="term" value="F:nuclease activity"/>
    <property type="evidence" value="ECO:0007669"/>
    <property type="project" value="UniProtKB-KW"/>
</dbReference>
<dbReference type="AlphaFoldDB" id="A0A8J7SJ07"/>
<keyword evidence="8" id="KW-0863">Zinc-finger</keyword>
<dbReference type="PROSITE" id="PS50893">
    <property type="entry name" value="ABC_TRANSPORTER_2"/>
    <property type="match status" value="1"/>
</dbReference>
<keyword evidence="7" id="KW-0228">DNA excision</keyword>
<evidence type="ECO:0000256" key="4">
    <source>
        <dbReference type="ARBA" id="ARBA00022737"/>
    </source>
</evidence>
<dbReference type="Gene3D" id="3.40.50.300">
    <property type="entry name" value="P-loop containing nucleotide triphosphate hydrolases"/>
    <property type="match status" value="3"/>
</dbReference>
<keyword evidence="2" id="KW-0963">Cytoplasm</keyword>
<dbReference type="InterPro" id="IPR003593">
    <property type="entry name" value="AAA+_ATPase"/>
</dbReference>
<dbReference type="EMBL" id="JAENIM010000009">
    <property type="protein sequence ID" value="MBK1789895.1"/>
    <property type="molecule type" value="Genomic_DNA"/>
</dbReference>
<keyword evidence="18" id="KW-0378">Hydrolase</keyword>
<dbReference type="Pfam" id="PF17755">
    <property type="entry name" value="UvrA_DNA-bind"/>
    <property type="match status" value="1"/>
</dbReference>
<keyword evidence="19" id="KW-1185">Reference proteome</keyword>
<keyword evidence="9" id="KW-0862">Zinc</keyword>
<evidence type="ECO:0000313" key="19">
    <source>
        <dbReference type="Proteomes" id="UP000624703"/>
    </source>
</evidence>
<dbReference type="InterPro" id="IPR017871">
    <property type="entry name" value="ABC_transporter-like_CS"/>
</dbReference>
<dbReference type="Gene3D" id="1.20.1580.10">
    <property type="entry name" value="ABC transporter ATPase like domain"/>
    <property type="match status" value="3"/>
</dbReference>
<dbReference type="Pfam" id="PF17760">
    <property type="entry name" value="UvrA_inter"/>
    <property type="match status" value="1"/>
</dbReference>
<evidence type="ECO:0000256" key="13">
    <source>
        <dbReference type="ARBA" id="ARBA00023204"/>
    </source>
</evidence>
<dbReference type="InterPro" id="IPR041552">
    <property type="entry name" value="UvrA_DNA-bd"/>
</dbReference>
<keyword evidence="4" id="KW-0677">Repeat</keyword>
<evidence type="ECO:0000256" key="9">
    <source>
        <dbReference type="ARBA" id="ARBA00022833"/>
    </source>
</evidence>
<evidence type="ECO:0000256" key="1">
    <source>
        <dbReference type="ARBA" id="ARBA00004496"/>
    </source>
</evidence>
<dbReference type="PROSITE" id="PS00211">
    <property type="entry name" value="ABC_TRANSPORTER_1"/>
    <property type="match status" value="2"/>
</dbReference>
<keyword evidence="11" id="KW-0267">Excision nuclease</keyword>
<evidence type="ECO:0000256" key="16">
    <source>
        <dbReference type="ARBA" id="ARBA00042156"/>
    </source>
</evidence>
<evidence type="ECO:0000256" key="2">
    <source>
        <dbReference type="ARBA" id="ARBA00022490"/>
    </source>
</evidence>
<evidence type="ECO:0000256" key="3">
    <source>
        <dbReference type="ARBA" id="ARBA00022723"/>
    </source>
</evidence>
<keyword evidence="12" id="KW-0238">DNA-binding</keyword>
<dbReference type="NCBIfam" id="NF001503">
    <property type="entry name" value="PRK00349.1"/>
    <property type="match status" value="1"/>
</dbReference>
<name>A0A8J7SJ07_9BACT</name>
<evidence type="ECO:0000256" key="12">
    <source>
        <dbReference type="ARBA" id="ARBA00023125"/>
    </source>
</evidence>
<dbReference type="InterPro" id="IPR004602">
    <property type="entry name" value="UvrA"/>
</dbReference>
<comment type="subcellular location">
    <subcellularLocation>
        <location evidence="1">Cytoplasm</location>
    </subcellularLocation>
</comment>
<keyword evidence="5" id="KW-0547">Nucleotide-binding</keyword>
<organism evidence="18 19">
    <name type="scientific">Persicirhabdus sediminis</name>
    <dbReference type="NCBI Taxonomy" id="454144"/>
    <lineage>
        <taxon>Bacteria</taxon>
        <taxon>Pseudomonadati</taxon>
        <taxon>Verrucomicrobiota</taxon>
        <taxon>Verrucomicrobiia</taxon>
        <taxon>Verrucomicrobiales</taxon>
        <taxon>Verrucomicrobiaceae</taxon>
        <taxon>Persicirhabdus</taxon>
    </lineage>
</organism>
<dbReference type="Gene3D" id="1.10.8.280">
    <property type="entry name" value="ABC transporter ATPase domain-like"/>
    <property type="match status" value="1"/>
</dbReference>
<dbReference type="PANTHER" id="PTHR43152">
    <property type="entry name" value="UVRABC SYSTEM PROTEIN A"/>
    <property type="match status" value="1"/>
</dbReference>
<dbReference type="InterPro" id="IPR003439">
    <property type="entry name" value="ABC_transporter-like_ATP-bd"/>
</dbReference>
<accession>A0A8J7SJ07</accession>
<evidence type="ECO:0000256" key="7">
    <source>
        <dbReference type="ARBA" id="ARBA00022769"/>
    </source>
</evidence>
<dbReference type="NCBIfam" id="TIGR00630">
    <property type="entry name" value="uvra"/>
    <property type="match status" value="1"/>
</dbReference>
<keyword evidence="13" id="KW-0234">DNA repair</keyword>
<dbReference type="InterPro" id="IPR041102">
    <property type="entry name" value="UvrA_inter"/>
</dbReference>
<keyword evidence="3" id="KW-0479">Metal-binding</keyword>
<dbReference type="InterPro" id="IPR027417">
    <property type="entry name" value="P-loop_NTPase"/>
</dbReference>
<comment type="similarity">
    <text evidence="14">Belongs to the ABC transporter superfamily. UvrA family.</text>
</comment>
<dbReference type="GO" id="GO:0008270">
    <property type="term" value="F:zinc ion binding"/>
    <property type="evidence" value="ECO:0007669"/>
    <property type="project" value="UniProtKB-KW"/>
</dbReference>
<dbReference type="GO" id="GO:0006289">
    <property type="term" value="P:nucleotide-excision repair"/>
    <property type="evidence" value="ECO:0007669"/>
    <property type="project" value="InterPro"/>
</dbReference>
<comment type="caution">
    <text evidence="18">The sequence shown here is derived from an EMBL/GenBank/DDBJ whole genome shotgun (WGS) entry which is preliminary data.</text>
</comment>
<dbReference type="Gene3D" id="3.30.190.20">
    <property type="match status" value="1"/>
</dbReference>
<evidence type="ECO:0000256" key="15">
    <source>
        <dbReference type="ARBA" id="ARBA00039316"/>
    </source>
</evidence>